<comment type="caution">
    <text evidence="2">The sequence shown here is derived from an EMBL/GenBank/DDBJ whole genome shotgun (WGS) entry which is preliminary data.</text>
</comment>
<dbReference type="InterPro" id="IPR004711">
    <property type="entry name" value="Benzoate_Transporter"/>
</dbReference>
<feature type="transmembrane region" description="Helical" evidence="1">
    <location>
        <begin position="289"/>
        <end position="314"/>
    </location>
</feature>
<evidence type="ECO:0000313" key="3">
    <source>
        <dbReference type="Proteomes" id="UP000050465"/>
    </source>
</evidence>
<gene>
    <name evidence="2" type="primary">benE</name>
    <name evidence="2" type="ORF">HLUCCA11_06970</name>
</gene>
<feature type="transmembrane region" description="Helical" evidence="1">
    <location>
        <begin position="349"/>
        <end position="373"/>
    </location>
</feature>
<accession>A0A0P8A073</accession>
<dbReference type="STRING" id="1666911.HLUCCA11_06970"/>
<dbReference type="Pfam" id="PF03594">
    <property type="entry name" value="BenE"/>
    <property type="match status" value="1"/>
</dbReference>
<sequence>MTLAKDFSLSAVIAGFITVLVGFSGAGVIVFKAAQALGATPSEIGSWIWALGWGMGLTSAILSWRYKMPVVTAWSTPGAALLIPAAAGISMPEAIGAFLICALLLAICGFTGWFERAMNLIPLPLASAMLAGVLLQFGLSVFVAMQTQLVMTFAMFLLYLIMRHVSPRYAVLAPLVLGVLIAGAQGLLQLDAIQWQLAQPIFTVPQFSIRATIGIAIPLFIVTMASQNVPGVATIRAFGYNTPISPLIGWTGVATVVLAPFGAFAINLAAITAAISMGREAHEDPDKRYVAAIAAGVFYILIGIFGATVGSLFAALPNELVVAIAGLALLGTIGQGLVVALTDESGREAALITFLVTASGMTLFGISSAFWGLAAGGLASGLHQMAIYKLD</sequence>
<dbReference type="GO" id="GO:0005886">
    <property type="term" value="C:plasma membrane"/>
    <property type="evidence" value="ECO:0007669"/>
    <property type="project" value="TreeGrafter"/>
</dbReference>
<protein>
    <submittedName>
        <fullName evidence="2">Benzoate membrane transport protein</fullName>
    </submittedName>
</protein>
<keyword evidence="1" id="KW-1133">Transmembrane helix</keyword>
<feature type="transmembrane region" description="Helical" evidence="1">
    <location>
        <begin position="121"/>
        <end position="139"/>
    </location>
</feature>
<feature type="transmembrane region" description="Helical" evidence="1">
    <location>
        <begin position="12"/>
        <end position="34"/>
    </location>
</feature>
<feature type="transmembrane region" description="Helical" evidence="1">
    <location>
        <begin position="247"/>
        <end position="277"/>
    </location>
</feature>
<feature type="transmembrane region" description="Helical" evidence="1">
    <location>
        <begin position="46"/>
        <end position="64"/>
    </location>
</feature>
<dbReference type="PANTHER" id="PTHR30199:SF0">
    <property type="entry name" value="INNER MEMBRANE PROTEIN YDCO"/>
    <property type="match status" value="1"/>
</dbReference>
<keyword evidence="1" id="KW-0472">Membrane</keyword>
<dbReference type="Proteomes" id="UP000050465">
    <property type="component" value="Unassembled WGS sequence"/>
</dbReference>
<dbReference type="NCBIfam" id="TIGR00843">
    <property type="entry name" value="benE"/>
    <property type="match status" value="1"/>
</dbReference>
<dbReference type="AlphaFoldDB" id="A0A0P8A073"/>
<evidence type="ECO:0000313" key="2">
    <source>
        <dbReference type="EMBL" id="KPQ36268.1"/>
    </source>
</evidence>
<proteinExistence type="predicted"/>
<dbReference type="PATRIC" id="fig|1666911.3.peg.4992"/>
<reference evidence="2 3" key="1">
    <citation type="submission" date="2015-09" db="EMBL/GenBank/DDBJ databases">
        <title>Identification and resolution of microdiversity through metagenomic sequencing of parallel consortia.</title>
        <authorList>
            <person name="Nelson W.C."/>
            <person name="Romine M.F."/>
            <person name="Lindemann S.R."/>
        </authorList>
    </citation>
    <scope>NUCLEOTIDE SEQUENCE [LARGE SCALE GENOMIC DNA]</scope>
    <source>
        <strain evidence="2">Ana</strain>
    </source>
</reference>
<feature type="transmembrane region" description="Helical" evidence="1">
    <location>
        <begin position="320"/>
        <end position="342"/>
    </location>
</feature>
<name>A0A0P8A073_9CYAN</name>
<dbReference type="EMBL" id="LJZR01000007">
    <property type="protein sequence ID" value="KPQ36268.1"/>
    <property type="molecule type" value="Genomic_DNA"/>
</dbReference>
<feature type="transmembrane region" description="Helical" evidence="1">
    <location>
        <begin position="71"/>
        <end position="89"/>
    </location>
</feature>
<dbReference type="GO" id="GO:0042925">
    <property type="term" value="F:benzoate transmembrane transporter activity"/>
    <property type="evidence" value="ECO:0007669"/>
    <property type="project" value="InterPro"/>
</dbReference>
<organism evidence="2 3">
    <name type="scientific">Phormidesmis priestleyi Ana</name>
    <dbReference type="NCBI Taxonomy" id="1666911"/>
    <lineage>
        <taxon>Bacteria</taxon>
        <taxon>Bacillati</taxon>
        <taxon>Cyanobacteriota</taxon>
        <taxon>Cyanophyceae</taxon>
        <taxon>Leptolyngbyales</taxon>
        <taxon>Leptolyngbyaceae</taxon>
        <taxon>Phormidesmis</taxon>
    </lineage>
</organism>
<feature type="transmembrane region" description="Helical" evidence="1">
    <location>
        <begin position="169"/>
        <end position="188"/>
    </location>
</feature>
<feature type="transmembrane region" description="Helical" evidence="1">
    <location>
        <begin position="95"/>
        <end position="114"/>
    </location>
</feature>
<dbReference type="PANTHER" id="PTHR30199">
    <property type="entry name" value="MFS FAMILY TRANSPORTER, PREDICTED SUBSTRATE BENZOATE"/>
    <property type="match status" value="1"/>
</dbReference>
<keyword evidence="1" id="KW-0812">Transmembrane</keyword>
<evidence type="ECO:0000256" key="1">
    <source>
        <dbReference type="SAM" id="Phobius"/>
    </source>
</evidence>